<evidence type="ECO:0000313" key="2">
    <source>
        <dbReference type="Proteomes" id="UP000190341"/>
    </source>
</evidence>
<evidence type="ECO:0000313" key="1">
    <source>
        <dbReference type="EMBL" id="SKC50015.1"/>
    </source>
</evidence>
<dbReference type="Proteomes" id="UP000190341">
    <property type="component" value="Unassembled WGS sequence"/>
</dbReference>
<dbReference type="AlphaFoldDB" id="A0A1T5JF34"/>
<dbReference type="EMBL" id="FUZV01000001">
    <property type="protein sequence ID" value="SKC50015.1"/>
    <property type="molecule type" value="Genomic_DNA"/>
</dbReference>
<sequence length="246" mass="27755">MGNVLSFPARLAETRVTAPAVWQEESPAGTWPDAVLNRLVTDLEKDRGLDATYRSLRRQLDRQGFVAEWIDNYLRVTCGVASVQYMRGDDYKKVIPHLRRIVEDAKSLQSDIQVIGNRLRAAFSRYVIGAGTPWTPTIQKRLGRRFDKRVERLDWNAIKAEIGGVVDEVCDETASPLEHESDALSELIAARIRQKIRDWEAASGQPDEEALLLQRLSTLATREGGLKASTVQGLRDLSKHKEVRHV</sequence>
<gene>
    <name evidence="1" type="ORF">SAMN06296058_0753</name>
</gene>
<proteinExistence type="predicted"/>
<keyword evidence="2" id="KW-1185">Reference proteome</keyword>
<dbReference type="STRING" id="428993.SAMN06296058_0753"/>
<dbReference type="RefSeq" id="WP_139381387.1">
    <property type="nucleotide sequence ID" value="NZ_BMCL01000003.1"/>
</dbReference>
<protein>
    <submittedName>
        <fullName evidence="1">Uncharacterized protein</fullName>
    </submittedName>
</protein>
<accession>A0A1T5JF34</accession>
<organism evidence="1 2">
    <name type="scientific">Pseudoxanthomonas indica</name>
    <dbReference type="NCBI Taxonomy" id="428993"/>
    <lineage>
        <taxon>Bacteria</taxon>
        <taxon>Pseudomonadati</taxon>
        <taxon>Pseudomonadota</taxon>
        <taxon>Gammaproteobacteria</taxon>
        <taxon>Lysobacterales</taxon>
        <taxon>Lysobacteraceae</taxon>
        <taxon>Pseudoxanthomonas</taxon>
    </lineage>
</organism>
<name>A0A1T5JF34_9GAMM</name>
<reference evidence="1 2" key="1">
    <citation type="submission" date="2017-02" db="EMBL/GenBank/DDBJ databases">
        <authorList>
            <person name="Peterson S.W."/>
        </authorList>
    </citation>
    <scope>NUCLEOTIDE SEQUENCE [LARGE SCALE GENOMIC DNA]</scope>
    <source>
        <strain evidence="1 2">P15</strain>
    </source>
</reference>